<dbReference type="PANTHER" id="PTHR34676">
    <property type="entry name" value="DUF4219 DOMAIN-CONTAINING PROTEIN-RELATED"/>
    <property type="match status" value="1"/>
</dbReference>
<dbReference type="Gramene" id="C.cajan_42548.t">
    <property type="protein sequence ID" value="C.cajan_42548.t.cds1"/>
    <property type="gene ID" value="C.cajan_42548"/>
</dbReference>
<organism evidence="1 2">
    <name type="scientific">Cajanus cajan</name>
    <name type="common">Pigeon pea</name>
    <name type="synonym">Cajanus indicus</name>
    <dbReference type="NCBI Taxonomy" id="3821"/>
    <lineage>
        <taxon>Eukaryota</taxon>
        <taxon>Viridiplantae</taxon>
        <taxon>Streptophyta</taxon>
        <taxon>Embryophyta</taxon>
        <taxon>Tracheophyta</taxon>
        <taxon>Spermatophyta</taxon>
        <taxon>Magnoliopsida</taxon>
        <taxon>eudicotyledons</taxon>
        <taxon>Gunneridae</taxon>
        <taxon>Pentapetalae</taxon>
        <taxon>rosids</taxon>
        <taxon>fabids</taxon>
        <taxon>Fabales</taxon>
        <taxon>Fabaceae</taxon>
        <taxon>Papilionoideae</taxon>
        <taxon>50 kb inversion clade</taxon>
        <taxon>NPAAA clade</taxon>
        <taxon>indigoferoid/millettioid clade</taxon>
        <taxon>Phaseoleae</taxon>
        <taxon>Cajanus</taxon>
    </lineage>
</organism>
<dbReference type="OMA" id="NSWIAIQ"/>
<reference evidence="1" key="1">
    <citation type="journal article" date="2012" name="Nat. Biotechnol.">
        <title>Draft genome sequence of pigeonpea (Cajanus cajan), an orphan legume crop of resource-poor farmers.</title>
        <authorList>
            <person name="Varshney R.K."/>
            <person name="Chen W."/>
            <person name="Li Y."/>
            <person name="Bharti A.K."/>
            <person name="Saxena R.K."/>
            <person name="Schlueter J.A."/>
            <person name="Donoghue M.T."/>
            <person name="Azam S."/>
            <person name="Fan G."/>
            <person name="Whaley A.M."/>
            <person name="Farmer A.D."/>
            <person name="Sheridan J."/>
            <person name="Iwata A."/>
            <person name="Tuteja R."/>
            <person name="Penmetsa R.V."/>
            <person name="Wu W."/>
            <person name="Upadhyaya H.D."/>
            <person name="Yang S.P."/>
            <person name="Shah T."/>
            <person name="Saxena K.B."/>
            <person name="Michael T."/>
            <person name="McCombie W.R."/>
            <person name="Yang B."/>
            <person name="Zhang G."/>
            <person name="Yang H."/>
            <person name="Wang J."/>
            <person name="Spillane C."/>
            <person name="Cook D.R."/>
            <person name="May G.D."/>
            <person name="Xu X."/>
            <person name="Jackson S.A."/>
        </authorList>
    </citation>
    <scope>NUCLEOTIDE SEQUENCE [LARGE SCALE GENOMIC DNA]</scope>
</reference>
<name>A0A151QWV1_CAJCA</name>
<proteinExistence type="predicted"/>
<dbReference type="EMBL" id="KQ484539">
    <property type="protein sequence ID" value="KYP34685.1"/>
    <property type="molecule type" value="Genomic_DNA"/>
</dbReference>
<dbReference type="Pfam" id="PF14223">
    <property type="entry name" value="Retrotran_gag_2"/>
    <property type="match status" value="1"/>
</dbReference>
<dbReference type="STRING" id="3821.A0A151QWV1"/>
<gene>
    <name evidence="1" type="ORF">KK1_044336</name>
</gene>
<dbReference type="AlphaFoldDB" id="A0A151QWV1"/>
<dbReference type="Proteomes" id="UP000075243">
    <property type="component" value="Unassembled WGS sequence"/>
</dbReference>
<keyword evidence="2" id="KW-1185">Reference proteome</keyword>
<dbReference type="PANTHER" id="PTHR34676:SF28">
    <property type="entry name" value="ZINC FINGER, CCHC-TYPE, RIBONUCLEASE H-LIKE DOMAIN, GAG-PRE-INTEGRASE DOMAIN PROTEIN-RELATED"/>
    <property type="match status" value="1"/>
</dbReference>
<evidence type="ECO:0000313" key="2">
    <source>
        <dbReference type="Proteomes" id="UP000075243"/>
    </source>
</evidence>
<sequence>MSKIITEGQSILRPPYFDDTNYIEWKERMRVFIQSVDFKLWFVIKNGPKIPTKIVNNEEVKKSEDEYDEEDMKNLELEAKARNILYCAINQDTFEKISKYTTSKQMWDELDRLSIFGFKVIKLYNC</sequence>
<evidence type="ECO:0008006" key="3">
    <source>
        <dbReference type="Google" id="ProtNLM"/>
    </source>
</evidence>
<protein>
    <recommendedName>
        <fullName evidence="3">DUF4219 domain-containing protein</fullName>
    </recommendedName>
</protein>
<evidence type="ECO:0000313" key="1">
    <source>
        <dbReference type="EMBL" id="KYP34685.1"/>
    </source>
</evidence>
<accession>A0A151QWV1</accession>